<reference evidence="1 2" key="1">
    <citation type="submission" date="2020-08" db="EMBL/GenBank/DDBJ databases">
        <title>Genomic Encyclopedia of Type Strains, Phase IV (KMG-IV): sequencing the most valuable type-strain genomes for metagenomic binning, comparative biology and taxonomic classification.</title>
        <authorList>
            <person name="Goeker M."/>
        </authorList>
    </citation>
    <scope>NUCLEOTIDE SEQUENCE [LARGE SCALE GENOMIC DNA]</scope>
    <source>
        <strain evidence="1 2">DSM 28538</strain>
    </source>
</reference>
<dbReference type="InterPro" id="IPR036397">
    <property type="entry name" value="RNaseH_sf"/>
</dbReference>
<dbReference type="SUPFAM" id="SSF53098">
    <property type="entry name" value="Ribonuclease H-like"/>
    <property type="match status" value="1"/>
</dbReference>
<dbReference type="EMBL" id="JACHIM010000019">
    <property type="protein sequence ID" value="MBB5074499.1"/>
    <property type="molecule type" value="Genomic_DNA"/>
</dbReference>
<dbReference type="GO" id="GO:0003676">
    <property type="term" value="F:nucleic acid binding"/>
    <property type="evidence" value="ECO:0007669"/>
    <property type="project" value="InterPro"/>
</dbReference>
<dbReference type="RefSeq" id="WP_183229380.1">
    <property type="nucleotide sequence ID" value="NZ_JACHIM010000019.1"/>
</dbReference>
<protein>
    <submittedName>
        <fullName evidence="1">Holliday junction resolvasome RuvABC endonuclease subunit</fullName>
    </submittedName>
</protein>
<sequence length="166" mass="18442">MNNTILCFDLGTKTGWAIGGADGDIFSGTVNFESRRFEGGGMRYLRFKQWLSEIKHTAGGIDAVYFEEVRRHIGTDAAHVYGGFLATLKVWCEYYKIPYEGIPVSTIKKATTGKGNATKEEMIEAMRVKGHAPCDDNEADALAILHLVKERELGYVDEITLDKTLS</sequence>
<dbReference type="GO" id="GO:0004519">
    <property type="term" value="F:endonuclease activity"/>
    <property type="evidence" value="ECO:0007669"/>
    <property type="project" value="UniProtKB-KW"/>
</dbReference>
<keyword evidence="1" id="KW-0255">Endonuclease</keyword>
<evidence type="ECO:0000313" key="2">
    <source>
        <dbReference type="Proteomes" id="UP000561417"/>
    </source>
</evidence>
<dbReference type="Gene3D" id="3.30.420.10">
    <property type="entry name" value="Ribonuclease H-like superfamily/Ribonuclease H"/>
    <property type="match status" value="1"/>
</dbReference>
<dbReference type="AlphaFoldDB" id="A0A840NZ23"/>
<gene>
    <name evidence="1" type="ORF">HNQ69_001651</name>
</gene>
<keyword evidence="2" id="KW-1185">Reference proteome</keyword>
<keyword evidence="1" id="KW-0540">Nuclease</keyword>
<dbReference type="Proteomes" id="UP000561417">
    <property type="component" value="Unassembled WGS sequence"/>
</dbReference>
<accession>A0A840NZ23</accession>
<comment type="caution">
    <text evidence="1">The sequence shown here is derived from an EMBL/GenBank/DDBJ whole genome shotgun (WGS) entry which is preliminary data.</text>
</comment>
<organism evidence="1 2">
    <name type="scientific">Bartonella callosciuri</name>
    <dbReference type="NCBI Taxonomy" id="686223"/>
    <lineage>
        <taxon>Bacteria</taxon>
        <taxon>Pseudomonadati</taxon>
        <taxon>Pseudomonadota</taxon>
        <taxon>Alphaproteobacteria</taxon>
        <taxon>Hyphomicrobiales</taxon>
        <taxon>Bartonellaceae</taxon>
        <taxon>Bartonella</taxon>
    </lineage>
</organism>
<keyword evidence="1" id="KW-0378">Hydrolase</keyword>
<dbReference type="InterPro" id="IPR012337">
    <property type="entry name" value="RNaseH-like_sf"/>
</dbReference>
<evidence type="ECO:0000313" key="1">
    <source>
        <dbReference type="EMBL" id="MBB5074499.1"/>
    </source>
</evidence>
<name>A0A840NZ23_9HYPH</name>
<proteinExistence type="predicted"/>